<comment type="caution">
    <text evidence="2">The sequence shown here is derived from an EMBL/GenBank/DDBJ whole genome shotgun (WGS) entry which is preliminary data.</text>
</comment>
<dbReference type="Proteomes" id="UP000011910">
    <property type="component" value="Unassembled WGS sequence"/>
</dbReference>
<gene>
    <name evidence="2" type="ORF">ADICEAN_01929</name>
</gene>
<evidence type="ECO:0000313" key="3">
    <source>
        <dbReference type="Proteomes" id="UP000011910"/>
    </source>
</evidence>
<proteinExistence type="predicted"/>
<dbReference type="InterPro" id="IPR012312">
    <property type="entry name" value="Hemerythrin-like"/>
</dbReference>
<dbReference type="OrthoDB" id="9793254at2"/>
<dbReference type="STRING" id="1279009.ADICEAN_01929"/>
<dbReference type="RefSeq" id="WP_009195325.1">
    <property type="nucleotide sequence ID" value="NZ_AODQ01000040.1"/>
</dbReference>
<evidence type="ECO:0000259" key="1">
    <source>
        <dbReference type="Pfam" id="PF01814"/>
    </source>
</evidence>
<keyword evidence="3" id="KW-1185">Reference proteome</keyword>
<evidence type="ECO:0000313" key="2">
    <source>
        <dbReference type="EMBL" id="EMR02956.1"/>
    </source>
</evidence>
<reference evidence="2 3" key="1">
    <citation type="journal article" date="2013" name="Genome Announc.">
        <title>Draft Genome Sequence of Cesiribacter andamanensis Strain AMV16T, Isolated from a Soil Sample from a Mud Volcano in the Andaman Islands, India.</title>
        <authorList>
            <person name="Shivaji S."/>
            <person name="Ara S."/>
            <person name="Begum Z."/>
            <person name="Srinivas T.N."/>
            <person name="Singh A."/>
            <person name="Kumar Pinnaka A."/>
        </authorList>
    </citation>
    <scope>NUCLEOTIDE SEQUENCE [LARGE SCALE GENOMIC DNA]</scope>
    <source>
        <strain evidence="2 3">AMV16</strain>
    </source>
</reference>
<protein>
    <recommendedName>
        <fullName evidence="1">Hemerythrin-like domain-containing protein</fullName>
    </recommendedName>
</protein>
<dbReference type="Pfam" id="PF01814">
    <property type="entry name" value="Hemerythrin"/>
    <property type="match status" value="1"/>
</dbReference>
<feature type="domain" description="Hemerythrin-like" evidence="1">
    <location>
        <begin position="41"/>
        <end position="121"/>
    </location>
</feature>
<accession>M7N6U5</accession>
<sequence length="155" mass="18714">MKRDPNLVPLSREHHFGLLFCWKIKQGLSKGVSLQVMRDYAVYYWQLHLREHFRKEEEILQPMLLPQDRLRLQFESEHAQLRQMFEELEQQLPDGQEPLNDLQEMLNAHIRFEERQLFPYLEERASPLQLQQIGELLAEHGPLPEDDFTPHFWLS</sequence>
<dbReference type="eggNOG" id="COG3945">
    <property type="taxonomic scope" value="Bacteria"/>
</dbReference>
<organism evidence="2 3">
    <name type="scientific">Cesiribacter andamanensis AMV16</name>
    <dbReference type="NCBI Taxonomy" id="1279009"/>
    <lineage>
        <taxon>Bacteria</taxon>
        <taxon>Pseudomonadati</taxon>
        <taxon>Bacteroidota</taxon>
        <taxon>Cytophagia</taxon>
        <taxon>Cytophagales</taxon>
        <taxon>Cesiribacteraceae</taxon>
        <taxon>Cesiribacter</taxon>
    </lineage>
</organism>
<dbReference type="AlphaFoldDB" id="M7N6U5"/>
<name>M7N6U5_9BACT</name>
<dbReference type="Gene3D" id="1.20.120.520">
    <property type="entry name" value="nmb1532 protein domain like"/>
    <property type="match status" value="1"/>
</dbReference>
<dbReference type="EMBL" id="AODQ01000040">
    <property type="protein sequence ID" value="EMR02956.1"/>
    <property type="molecule type" value="Genomic_DNA"/>
</dbReference>